<dbReference type="PANTHER" id="PTHR42685:SF22">
    <property type="entry name" value="CONDITIONED MEDIUM FACTOR RECEPTOR 1"/>
    <property type="match status" value="1"/>
</dbReference>
<dbReference type="Pfam" id="PF13450">
    <property type="entry name" value="NAD_binding_8"/>
    <property type="match status" value="1"/>
</dbReference>
<evidence type="ECO:0000313" key="1">
    <source>
        <dbReference type="EMBL" id="KKM94373.1"/>
    </source>
</evidence>
<gene>
    <name evidence="1" type="ORF">LCGC14_1198960</name>
</gene>
<proteinExistence type="predicted"/>
<evidence type="ECO:0008006" key="2">
    <source>
        <dbReference type="Google" id="ProtNLM"/>
    </source>
</evidence>
<accession>A0A0F9LM20</accession>
<dbReference type="PANTHER" id="PTHR42685">
    <property type="entry name" value="GERANYLGERANYL DIPHOSPHATE REDUCTASE"/>
    <property type="match status" value="1"/>
</dbReference>
<dbReference type="SUPFAM" id="SSF51905">
    <property type="entry name" value="FAD/NAD(P)-binding domain"/>
    <property type="match status" value="1"/>
</dbReference>
<reference evidence="1" key="1">
    <citation type="journal article" date="2015" name="Nature">
        <title>Complex archaea that bridge the gap between prokaryotes and eukaryotes.</title>
        <authorList>
            <person name="Spang A."/>
            <person name="Saw J.H."/>
            <person name="Jorgensen S.L."/>
            <person name="Zaremba-Niedzwiedzka K."/>
            <person name="Martijn J."/>
            <person name="Lind A.E."/>
            <person name="van Eijk R."/>
            <person name="Schleper C."/>
            <person name="Guy L."/>
            <person name="Ettema T.J."/>
        </authorList>
    </citation>
    <scope>NUCLEOTIDE SEQUENCE</scope>
</reference>
<dbReference type="InterPro" id="IPR036188">
    <property type="entry name" value="FAD/NAD-bd_sf"/>
</dbReference>
<dbReference type="EMBL" id="LAZR01006147">
    <property type="protein sequence ID" value="KKM94373.1"/>
    <property type="molecule type" value="Genomic_DNA"/>
</dbReference>
<dbReference type="InterPro" id="IPR050407">
    <property type="entry name" value="Geranylgeranyl_reductase"/>
</dbReference>
<name>A0A0F9LM20_9ZZZZ</name>
<protein>
    <recommendedName>
        <fullName evidence="2">FAD-binding domain-containing protein</fullName>
    </recommendedName>
</protein>
<dbReference type="Gene3D" id="3.50.50.60">
    <property type="entry name" value="FAD/NAD(P)-binding domain"/>
    <property type="match status" value="1"/>
</dbReference>
<sequence>MDQNIEKCDLIIIGASIAGNYLCYLLSETNLKIVVIEEHEKIGLPFQCAGIVSQKLSKLIKLPEEIILNRVSIAKLVAPSGKTIKLTGNEIPIIIDRVALDRLFYSRIYEKMRNRVNIKYFLGEKFKSFQYVKDRAKKTLLVETSKRKFKARILIGCDGPLSSVGKIVGTKNNVIYASQIQIKGKFNQNEAGIYFDPRWKELFGWIVPEGNGVFRIGLATSKNVAHKFKIFTKSLKLDLSQKIDQQGGIIPYGMMNKVAFNNILLLGDAACQVKATTGGGIIILLTSAKYAASCIIKCFKTNNFSKKFIKRNYERPCASTVGKQLKIHYIIRSILENFTIKDYDKFFQIIKNSNVEYLISIYGDMDFPRELILKLLKNPSIFIFMIKFVLTHPNLFIKLMRILTK</sequence>
<organism evidence="1">
    <name type="scientific">marine sediment metagenome</name>
    <dbReference type="NCBI Taxonomy" id="412755"/>
    <lineage>
        <taxon>unclassified sequences</taxon>
        <taxon>metagenomes</taxon>
        <taxon>ecological metagenomes</taxon>
    </lineage>
</organism>
<comment type="caution">
    <text evidence="1">The sequence shown here is derived from an EMBL/GenBank/DDBJ whole genome shotgun (WGS) entry which is preliminary data.</text>
</comment>
<dbReference type="AlphaFoldDB" id="A0A0F9LM20"/>
<dbReference type="PRINTS" id="PR00420">
    <property type="entry name" value="RNGMNOXGNASE"/>
</dbReference>